<proteinExistence type="predicted"/>
<gene>
    <name evidence="1" type="ORF">HINF_LOCUS32109</name>
    <name evidence="2" type="ORF">HINF_LOCUS71276</name>
</gene>
<name>A0AA86Q2X5_9EUKA</name>
<keyword evidence="3" id="KW-1185">Reference proteome</keyword>
<reference evidence="1" key="1">
    <citation type="submission" date="2023-06" db="EMBL/GenBank/DDBJ databases">
        <authorList>
            <person name="Kurt Z."/>
        </authorList>
    </citation>
    <scope>NUCLEOTIDE SEQUENCE</scope>
</reference>
<dbReference type="AlphaFoldDB" id="A0AA86Q2X5"/>
<dbReference type="EMBL" id="CAXDID020000546">
    <property type="protein sequence ID" value="CAL6101617.1"/>
    <property type="molecule type" value="Genomic_DNA"/>
</dbReference>
<evidence type="ECO:0000313" key="3">
    <source>
        <dbReference type="Proteomes" id="UP001642409"/>
    </source>
</evidence>
<sequence>MQHLAVQTKVENRHSRRCSHEQYRQNFTIRGERESNHNHVIYFGIRAAKQCFVDQDQNSKRAQSMKNVSIETKKVENETASDSFFDIFSDSVQVKHRHIIQLYVFKYSFTLNCGIFIMMKIRYLKFSLDEGPQLIHCRSISVFQTIFDSLFPHAISTKKTYITQQFYVILINLERLI</sequence>
<comment type="caution">
    <text evidence="1">The sequence shown here is derived from an EMBL/GenBank/DDBJ whole genome shotgun (WGS) entry which is preliminary data.</text>
</comment>
<evidence type="ECO:0000313" key="1">
    <source>
        <dbReference type="EMBL" id="CAI9944464.1"/>
    </source>
</evidence>
<accession>A0AA86Q2X5</accession>
<organism evidence="1">
    <name type="scientific">Hexamita inflata</name>
    <dbReference type="NCBI Taxonomy" id="28002"/>
    <lineage>
        <taxon>Eukaryota</taxon>
        <taxon>Metamonada</taxon>
        <taxon>Diplomonadida</taxon>
        <taxon>Hexamitidae</taxon>
        <taxon>Hexamitinae</taxon>
        <taxon>Hexamita</taxon>
    </lineage>
</organism>
<dbReference type="EMBL" id="CATOUU010000727">
    <property type="protein sequence ID" value="CAI9944464.1"/>
    <property type="molecule type" value="Genomic_DNA"/>
</dbReference>
<protein>
    <submittedName>
        <fullName evidence="2">Hypothetical_protein</fullName>
    </submittedName>
</protein>
<reference evidence="2 3" key="2">
    <citation type="submission" date="2024-07" db="EMBL/GenBank/DDBJ databases">
        <authorList>
            <person name="Akdeniz Z."/>
        </authorList>
    </citation>
    <scope>NUCLEOTIDE SEQUENCE [LARGE SCALE GENOMIC DNA]</scope>
</reference>
<dbReference type="Proteomes" id="UP001642409">
    <property type="component" value="Unassembled WGS sequence"/>
</dbReference>
<evidence type="ECO:0000313" key="2">
    <source>
        <dbReference type="EMBL" id="CAL6101617.1"/>
    </source>
</evidence>